<dbReference type="AlphaFoldDB" id="A0A448B8Z8"/>
<evidence type="ECO:0000313" key="3">
    <source>
        <dbReference type="Proteomes" id="UP000279227"/>
    </source>
</evidence>
<dbReference type="SUPFAM" id="SSF51206">
    <property type="entry name" value="cAMP-binding domain-like"/>
    <property type="match status" value="1"/>
</dbReference>
<proteinExistence type="predicted"/>
<sequence>MCLIEIFHVNSNIVTNYTFNLSRSKMRNIVNAVEEDTAKESLLEFLGSIHSMSPELRAALFSNTHLVKVNKKHILLDIDEIQKSLFFIVKGIVRSYYLDSYGKDTTSWLLFEGDLAISVYSFFSQKRSFEVLETVEDTSLLVLSYENLMMLYQIFPEFNYIGRILTEHYYIKAEEKANELRVFSATERYHHLLEKYPNIIARIPLGMISSYLGITQSTLSRIRAKKD</sequence>
<evidence type="ECO:0000313" key="2">
    <source>
        <dbReference type="EMBL" id="VEE11017.1"/>
    </source>
</evidence>
<dbReference type="EMBL" id="LR134289">
    <property type="protein sequence ID" value="VEE11017.1"/>
    <property type="molecule type" value="Genomic_DNA"/>
</dbReference>
<name>A0A448B8Z8_CHRGE</name>
<dbReference type="Proteomes" id="UP000279227">
    <property type="component" value="Chromosome"/>
</dbReference>
<dbReference type="Gene3D" id="2.60.120.10">
    <property type="entry name" value="Jelly Rolls"/>
    <property type="match status" value="1"/>
</dbReference>
<reference evidence="2 3" key="1">
    <citation type="submission" date="2018-12" db="EMBL/GenBank/DDBJ databases">
        <authorList>
            <consortium name="Pathogen Informatics"/>
        </authorList>
    </citation>
    <scope>NUCLEOTIDE SEQUENCE [LARGE SCALE GENOMIC DNA]</scope>
    <source>
        <strain evidence="2 3">NCTC11432</strain>
    </source>
</reference>
<accession>A0A448B8Z8</accession>
<dbReference type="KEGG" id="cgle:NCTC11432_04578"/>
<evidence type="ECO:0000259" key="1">
    <source>
        <dbReference type="Pfam" id="PF00027"/>
    </source>
</evidence>
<feature type="domain" description="Cyclic nucleotide-binding" evidence="1">
    <location>
        <begin position="67"/>
        <end position="152"/>
    </location>
</feature>
<organism evidence="2 3">
    <name type="scientific">Chryseobacterium gleum</name>
    <name type="common">Flavobacterium gleum</name>
    <dbReference type="NCBI Taxonomy" id="250"/>
    <lineage>
        <taxon>Bacteria</taxon>
        <taxon>Pseudomonadati</taxon>
        <taxon>Bacteroidota</taxon>
        <taxon>Flavobacteriia</taxon>
        <taxon>Flavobacteriales</taxon>
        <taxon>Weeksellaceae</taxon>
        <taxon>Chryseobacterium group</taxon>
        <taxon>Chryseobacterium</taxon>
    </lineage>
</organism>
<gene>
    <name evidence="2" type="ORF">NCTC11432_04578</name>
</gene>
<dbReference type="InterPro" id="IPR000595">
    <property type="entry name" value="cNMP-bd_dom"/>
</dbReference>
<dbReference type="Pfam" id="PF00027">
    <property type="entry name" value="cNMP_binding"/>
    <property type="match status" value="1"/>
</dbReference>
<dbReference type="InterPro" id="IPR014710">
    <property type="entry name" value="RmlC-like_jellyroll"/>
</dbReference>
<dbReference type="STRING" id="525257.HMPREF0204_15227"/>
<dbReference type="InterPro" id="IPR018490">
    <property type="entry name" value="cNMP-bd_dom_sf"/>
</dbReference>
<dbReference type="CDD" id="cd00038">
    <property type="entry name" value="CAP_ED"/>
    <property type="match status" value="1"/>
</dbReference>
<protein>
    <submittedName>
        <fullName evidence="2">Cyclic nucleotide-binding domain</fullName>
    </submittedName>
</protein>